<keyword evidence="2" id="KW-0472">Membrane</keyword>
<comment type="caution">
    <text evidence="3">The sequence shown here is derived from an EMBL/GenBank/DDBJ whole genome shotgun (WGS) entry which is preliminary data.</text>
</comment>
<dbReference type="InterPro" id="IPR025323">
    <property type="entry name" value="DUF4229"/>
</dbReference>
<feature type="region of interest" description="Disordered" evidence="1">
    <location>
        <begin position="60"/>
        <end position="98"/>
    </location>
</feature>
<gene>
    <name evidence="3" type="ORF">DFJ65_1091</name>
</gene>
<dbReference type="EMBL" id="QTUA01000001">
    <property type="protein sequence ID" value="REF30098.1"/>
    <property type="molecule type" value="Genomic_DNA"/>
</dbReference>
<accession>A0A3D9UKW1</accession>
<feature type="transmembrane region" description="Helical" evidence="2">
    <location>
        <begin position="5"/>
        <end position="21"/>
    </location>
</feature>
<dbReference type="RefSeq" id="WP_115922136.1">
    <property type="nucleotide sequence ID" value="NZ_QTUA01000001.1"/>
</dbReference>
<feature type="compositionally biased region" description="Acidic residues" evidence="1">
    <location>
        <begin position="74"/>
        <end position="98"/>
    </location>
</feature>
<evidence type="ECO:0000256" key="1">
    <source>
        <dbReference type="SAM" id="MobiDB-lite"/>
    </source>
</evidence>
<keyword evidence="2" id="KW-0812">Transmembrane</keyword>
<sequence>MARYTVLRLLVFFGVLCALWLTQLRGWALLVLSAVVSAIISTFLLAGPREAVAQKLEQKVTERRAKADEYRTAEDDDLDDDLSTAEGSDEADEEYTDR</sequence>
<organism evidence="3 4">
    <name type="scientific">Calidifontibacter indicus</name>
    <dbReference type="NCBI Taxonomy" id="419650"/>
    <lineage>
        <taxon>Bacteria</taxon>
        <taxon>Bacillati</taxon>
        <taxon>Actinomycetota</taxon>
        <taxon>Actinomycetes</taxon>
        <taxon>Micrococcales</taxon>
        <taxon>Dermacoccaceae</taxon>
        <taxon>Calidifontibacter</taxon>
    </lineage>
</organism>
<reference evidence="3 4" key="1">
    <citation type="submission" date="2018-08" db="EMBL/GenBank/DDBJ databases">
        <title>Sequencing the genomes of 1000 actinobacteria strains.</title>
        <authorList>
            <person name="Klenk H.-P."/>
        </authorList>
    </citation>
    <scope>NUCLEOTIDE SEQUENCE [LARGE SCALE GENOMIC DNA]</scope>
    <source>
        <strain evidence="3 4">DSM 22967</strain>
    </source>
</reference>
<proteinExistence type="predicted"/>
<keyword evidence="2" id="KW-1133">Transmembrane helix</keyword>
<evidence type="ECO:0000256" key="2">
    <source>
        <dbReference type="SAM" id="Phobius"/>
    </source>
</evidence>
<evidence type="ECO:0000313" key="4">
    <source>
        <dbReference type="Proteomes" id="UP000256253"/>
    </source>
</evidence>
<dbReference type="OrthoDB" id="5149428at2"/>
<dbReference type="AlphaFoldDB" id="A0A3D9UKW1"/>
<dbReference type="Pfam" id="PF14012">
    <property type="entry name" value="DUF4229"/>
    <property type="match status" value="1"/>
</dbReference>
<feature type="compositionally biased region" description="Basic and acidic residues" evidence="1">
    <location>
        <begin position="60"/>
        <end position="73"/>
    </location>
</feature>
<protein>
    <submittedName>
        <fullName evidence="3">Uncharacterized protein DUF4229</fullName>
    </submittedName>
</protein>
<dbReference type="Proteomes" id="UP000256253">
    <property type="component" value="Unassembled WGS sequence"/>
</dbReference>
<feature type="transmembrane region" description="Helical" evidence="2">
    <location>
        <begin position="27"/>
        <end position="46"/>
    </location>
</feature>
<name>A0A3D9UKW1_9MICO</name>
<evidence type="ECO:0000313" key="3">
    <source>
        <dbReference type="EMBL" id="REF30098.1"/>
    </source>
</evidence>
<keyword evidence="4" id="KW-1185">Reference proteome</keyword>